<sequence length="166" mass="18603">MSNIMFVYSFFAAYDLHSPIGESYPPSSCVKVVPNPIHFTPLSSFFDPILIFIPYEEALIFISIVTCVHTSRVFKYYKKTSRRVQCGGSCGATTGGLPCKPEDLGSNPGSANWTYKRDRIHTNQHKLCLGTPSSSHLSKSRGQGIEQILYIFAIYHARLQQYCPGR</sequence>
<gene>
    <name evidence="1" type="ORF">TSAR_013064</name>
</gene>
<evidence type="ECO:0000313" key="2">
    <source>
        <dbReference type="Proteomes" id="UP000215335"/>
    </source>
</evidence>
<accession>A0A232FMQ2</accession>
<organism evidence="1 2">
    <name type="scientific">Trichomalopsis sarcophagae</name>
    <dbReference type="NCBI Taxonomy" id="543379"/>
    <lineage>
        <taxon>Eukaryota</taxon>
        <taxon>Metazoa</taxon>
        <taxon>Ecdysozoa</taxon>
        <taxon>Arthropoda</taxon>
        <taxon>Hexapoda</taxon>
        <taxon>Insecta</taxon>
        <taxon>Pterygota</taxon>
        <taxon>Neoptera</taxon>
        <taxon>Endopterygota</taxon>
        <taxon>Hymenoptera</taxon>
        <taxon>Apocrita</taxon>
        <taxon>Proctotrupomorpha</taxon>
        <taxon>Chalcidoidea</taxon>
        <taxon>Pteromalidae</taxon>
        <taxon>Pteromalinae</taxon>
        <taxon>Trichomalopsis</taxon>
    </lineage>
</organism>
<name>A0A232FMQ2_9HYME</name>
<reference evidence="1 2" key="1">
    <citation type="journal article" date="2017" name="Curr. Biol.">
        <title>The Evolution of Venom by Co-option of Single-Copy Genes.</title>
        <authorList>
            <person name="Martinson E.O."/>
            <person name="Mrinalini"/>
            <person name="Kelkar Y.D."/>
            <person name="Chang C.H."/>
            <person name="Werren J.H."/>
        </authorList>
    </citation>
    <scope>NUCLEOTIDE SEQUENCE [LARGE SCALE GENOMIC DNA]</scope>
    <source>
        <strain evidence="1 2">Alberta</strain>
        <tissue evidence="1">Whole body</tissue>
    </source>
</reference>
<dbReference type="Proteomes" id="UP000215335">
    <property type="component" value="Unassembled WGS sequence"/>
</dbReference>
<dbReference type="AlphaFoldDB" id="A0A232FMQ2"/>
<protein>
    <submittedName>
        <fullName evidence="1">Uncharacterized protein</fullName>
    </submittedName>
</protein>
<evidence type="ECO:0000313" key="1">
    <source>
        <dbReference type="EMBL" id="OXU31952.1"/>
    </source>
</evidence>
<dbReference type="EMBL" id="NNAY01000014">
    <property type="protein sequence ID" value="OXU31952.1"/>
    <property type="molecule type" value="Genomic_DNA"/>
</dbReference>
<comment type="caution">
    <text evidence="1">The sequence shown here is derived from an EMBL/GenBank/DDBJ whole genome shotgun (WGS) entry which is preliminary data.</text>
</comment>
<keyword evidence="2" id="KW-1185">Reference proteome</keyword>
<proteinExistence type="predicted"/>